<dbReference type="EMBL" id="CP013655">
    <property type="protein sequence ID" value="ALS36687.1"/>
    <property type="molecule type" value="Genomic_DNA"/>
</dbReference>
<evidence type="ECO:0000259" key="2">
    <source>
        <dbReference type="Pfam" id="PF06750"/>
    </source>
</evidence>
<evidence type="ECO:0000313" key="4">
    <source>
        <dbReference type="Proteomes" id="UP000067523"/>
    </source>
</evidence>
<dbReference type="InterPro" id="IPR010627">
    <property type="entry name" value="Prepilin_pept_A24_N"/>
</dbReference>
<feature type="transmembrane region" description="Helical" evidence="1">
    <location>
        <begin position="173"/>
        <end position="199"/>
    </location>
</feature>
<keyword evidence="4" id="KW-1185">Reference proteome</keyword>
<dbReference type="AlphaFoldDB" id="A0A0U2VQL6"/>
<dbReference type="InterPro" id="IPR050882">
    <property type="entry name" value="Prepilin_peptidase/N-MTase"/>
</dbReference>
<feature type="transmembrane region" description="Helical" evidence="1">
    <location>
        <begin position="120"/>
        <end position="153"/>
    </location>
</feature>
<keyword evidence="1" id="KW-0472">Membrane</keyword>
<proteinExistence type="predicted"/>
<dbReference type="GO" id="GO:0004190">
    <property type="term" value="F:aspartic-type endopeptidase activity"/>
    <property type="evidence" value="ECO:0007669"/>
    <property type="project" value="TreeGrafter"/>
</dbReference>
<dbReference type="Proteomes" id="UP000067523">
    <property type="component" value="Chromosome"/>
</dbReference>
<dbReference type="KEGG" id="erx:ATZ35_05815"/>
<keyword evidence="1" id="KW-1133">Transmembrane helix</keyword>
<organism evidence="3 4">
    <name type="scientific">Enterococcus rotai</name>
    <dbReference type="NCBI Taxonomy" id="118060"/>
    <lineage>
        <taxon>Bacteria</taxon>
        <taxon>Bacillati</taxon>
        <taxon>Bacillota</taxon>
        <taxon>Bacilli</taxon>
        <taxon>Lactobacillales</taxon>
        <taxon>Enterococcaceae</taxon>
        <taxon>Enterococcus</taxon>
    </lineage>
</organism>
<feature type="transmembrane region" description="Helical" evidence="1">
    <location>
        <begin position="94"/>
        <end position="113"/>
    </location>
</feature>
<dbReference type="GO" id="GO:0005886">
    <property type="term" value="C:plasma membrane"/>
    <property type="evidence" value="ECO:0007669"/>
    <property type="project" value="TreeGrafter"/>
</dbReference>
<feature type="transmembrane region" description="Helical" evidence="1">
    <location>
        <begin position="70"/>
        <end position="88"/>
    </location>
</feature>
<evidence type="ECO:0000256" key="1">
    <source>
        <dbReference type="SAM" id="Phobius"/>
    </source>
</evidence>
<dbReference type="STRING" id="118060.ATZ35_05815"/>
<dbReference type="GO" id="GO:0006465">
    <property type="term" value="P:signal peptide processing"/>
    <property type="evidence" value="ECO:0007669"/>
    <property type="project" value="TreeGrafter"/>
</dbReference>
<protein>
    <recommendedName>
        <fullName evidence="2">Prepilin peptidase A24 N-terminal domain-containing protein</fullName>
    </recommendedName>
</protein>
<dbReference type="PANTHER" id="PTHR30487:SF0">
    <property type="entry name" value="PREPILIN LEADER PEPTIDASE_N-METHYLTRANSFERASE-RELATED"/>
    <property type="match status" value="1"/>
</dbReference>
<feature type="transmembrane region" description="Helical" evidence="1">
    <location>
        <begin position="6"/>
        <end position="25"/>
    </location>
</feature>
<gene>
    <name evidence="3" type="ORF">ATZ35_05815</name>
</gene>
<evidence type="ECO:0000313" key="3">
    <source>
        <dbReference type="EMBL" id="ALS36687.1"/>
    </source>
</evidence>
<keyword evidence="1" id="KW-0812">Transmembrane</keyword>
<reference evidence="4" key="1">
    <citation type="submission" date="2015-12" db="EMBL/GenBank/DDBJ databases">
        <authorList>
            <person name="Lauer A."/>
            <person name="Humrighouse B."/>
            <person name="Loparev V."/>
            <person name="Shewmaker P.L."/>
            <person name="Whitney A.M."/>
            <person name="McLaughlin R.W."/>
        </authorList>
    </citation>
    <scope>NUCLEOTIDE SEQUENCE [LARGE SCALE GENOMIC DNA]</scope>
    <source>
        <strain evidence="4">LMG 26678</strain>
    </source>
</reference>
<dbReference type="RefSeq" id="WP_208929907.1">
    <property type="nucleotide sequence ID" value="NZ_CP013655.1"/>
</dbReference>
<name>A0A0U2VQL6_9ENTE</name>
<dbReference type="Pfam" id="PF06750">
    <property type="entry name" value="A24_N_bact"/>
    <property type="match status" value="1"/>
</dbReference>
<accession>A0A0U2VQL6</accession>
<dbReference type="PANTHER" id="PTHR30487">
    <property type="entry name" value="TYPE 4 PREPILIN-LIKE PROTEINS LEADER PEPTIDE-PROCESSING ENZYME"/>
    <property type="match status" value="1"/>
</dbReference>
<sequence length="228" mass="25898">MSIIYFIIGSVIGSFLCLVAERIPANRSIVRPASHCTYCQTKLKMVELIPIVSILCLGFRCRYCKCKLSYVYFFSELICGSLCFYVLLEAVHPIYSLFFLLMAVVLSLTDLLYLIVEPKLFYIGSILLCIGHIYLAFPFYLFTSLILFIGLQILNYIFPDSVGGGDIFLLTVWGLFLGGEAIIFLLFIASSSGLLFLFISQYILKKTIRQLPFVPFLSIGLFFVLIWK</sequence>
<feature type="transmembrane region" description="Helical" evidence="1">
    <location>
        <begin position="211"/>
        <end position="227"/>
    </location>
</feature>
<feature type="domain" description="Prepilin peptidase A24 N-terminal" evidence="2">
    <location>
        <begin position="7"/>
        <end position="88"/>
    </location>
</feature>